<dbReference type="Pfam" id="PF01183">
    <property type="entry name" value="Glyco_hydro_25"/>
    <property type="match status" value="1"/>
</dbReference>
<proteinExistence type="inferred from homology"/>
<comment type="caution">
    <text evidence="2">The sequence shown here is derived from an EMBL/GenBank/DDBJ whole genome shotgun (WGS) entry which is preliminary data.</text>
</comment>
<dbReference type="CDD" id="cd06523">
    <property type="entry name" value="GH25_PlyB-like"/>
    <property type="match status" value="1"/>
</dbReference>
<dbReference type="PATRIC" id="fig|1139996.3.peg.502"/>
<dbReference type="InterPro" id="IPR017853">
    <property type="entry name" value="GH"/>
</dbReference>
<dbReference type="OrthoDB" id="9802228at2"/>
<dbReference type="GO" id="GO:0003796">
    <property type="term" value="F:lysozyme activity"/>
    <property type="evidence" value="ECO:0007669"/>
    <property type="project" value="InterPro"/>
</dbReference>
<sequence>MIPKPVILDISEWQVPNQINYDQLAKQINGVIVRVQYGSNYVDNYYQTHIREFQKRGVPTAVYAWVRGTSYHDMEQEALDFYTRAKAFQPVFWWLDVEEQSMSDMRGGCERYRAKLKQLGAKKVGVYVANHLYGRFNLDVTKFDGLWVPTYGQNNGQYTGANPTATTAYHIHQYTSSGKLLGYNGHLDLNRLAKGEWAFFFGKTAQSKSSNQFELSTAVYLRQAASEKAVAIALLKKGERVQVESIQIAEGYVWGQQKRKDGHFGYLALGEMIPYGKYI</sequence>
<organism evidence="2 3">
    <name type="scientific">Enterococcus saccharolyticus subsp. saccharolyticus ATCC 43076</name>
    <dbReference type="NCBI Taxonomy" id="1139996"/>
    <lineage>
        <taxon>Bacteria</taxon>
        <taxon>Bacillati</taxon>
        <taxon>Bacillota</taxon>
        <taxon>Bacilli</taxon>
        <taxon>Lactobacillales</taxon>
        <taxon>Enterococcaceae</taxon>
        <taxon>Enterococcus</taxon>
    </lineage>
</organism>
<dbReference type="PROSITE" id="PS51904">
    <property type="entry name" value="GLYCOSYL_HYDROL_F25_2"/>
    <property type="match status" value="1"/>
</dbReference>
<evidence type="ECO:0000256" key="1">
    <source>
        <dbReference type="ARBA" id="ARBA00010646"/>
    </source>
</evidence>
<evidence type="ECO:0008006" key="4">
    <source>
        <dbReference type="Google" id="ProtNLM"/>
    </source>
</evidence>
<dbReference type="GO" id="GO:0009253">
    <property type="term" value="P:peptidoglycan catabolic process"/>
    <property type="evidence" value="ECO:0007669"/>
    <property type="project" value="InterPro"/>
</dbReference>
<reference evidence="2 3" key="1">
    <citation type="submission" date="2013-03" db="EMBL/GenBank/DDBJ databases">
        <title>The Genome Sequence of Enterococcus saccharolyticus ATCC_43076 (Illumina only assembly).</title>
        <authorList>
            <consortium name="The Broad Institute Genomics Platform"/>
            <consortium name="The Broad Institute Genome Sequencing Center for Infectious Disease"/>
            <person name="Earl A."/>
            <person name="Russ C."/>
            <person name="Gilmore M."/>
            <person name="Surin D."/>
            <person name="Walker B."/>
            <person name="Young S."/>
            <person name="Zeng Q."/>
            <person name="Gargeya S."/>
            <person name="Fitzgerald M."/>
            <person name="Haas B."/>
            <person name="Abouelleil A."/>
            <person name="Allen A.W."/>
            <person name="Alvarado L."/>
            <person name="Arachchi H.M."/>
            <person name="Berlin A.M."/>
            <person name="Chapman S.B."/>
            <person name="Gainer-Dewar J."/>
            <person name="Goldberg J."/>
            <person name="Griggs A."/>
            <person name="Gujja S."/>
            <person name="Hansen M."/>
            <person name="Howarth C."/>
            <person name="Imamovic A."/>
            <person name="Ireland A."/>
            <person name="Larimer J."/>
            <person name="McCowan C."/>
            <person name="Murphy C."/>
            <person name="Pearson M."/>
            <person name="Poon T.W."/>
            <person name="Priest M."/>
            <person name="Roberts A."/>
            <person name="Saif S."/>
            <person name="Shea T."/>
            <person name="Sisk P."/>
            <person name="Sykes S."/>
            <person name="Wortman J."/>
            <person name="Nusbaum C."/>
            <person name="Birren B."/>
        </authorList>
    </citation>
    <scope>NUCLEOTIDE SEQUENCE [LARGE SCALE GENOMIC DNA]</scope>
    <source>
        <strain evidence="2 3">ATCC 43076</strain>
    </source>
</reference>
<dbReference type="PANTHER" id="PTHR34135">
    <property type="entry name" value="LYSOZYME"/>
    <property type="match status" value="1"/>
</dbReference>
<dbReference type="GO" id="GO:0016998">
    <property type="term" value="P:cell wall macromolecule catabolic process"/>
    <property type="evidence" value="ECO:0007669"/>
    <property type="project" value="InterPro"/>
</dbReference>
<dbReference type="eggNOG" id="COG3757">
    <property type="taxonomic scope" value="Bacteria"/>
</dbReference>
<evidence type="ECO:0000313" key="2">
    <source>
        <dbReference type="EMBL" id="EOT29819.1"/>
    </source>
</evidence>
<name>S0NW10_9ENTE</name>
<dbReference type="SUPFAM" id="SSF51445">
    <property type="entry name" value="(Trans)glycosidases"/>
    <property type="match status" value="1"/>
</dbReference>
<dbReference type="InterPro" id="IPR002053">
    <property type="entry name" value="Glyco_hydro_25"/>
</dbReference>
<dbReference type="STRING" id="41997.RV16_GL000384"/>
<keyword evidence="3" id="KW-1185">Reference proteome</keyword>
<protein>
    <recommendedName>
        <fullName evidence="4">SH3b domain-containing protein</fullName>
    </recommendedName>
</protein>
<evidence type="ECO:0000313" key="3">
    <source>
        <dbReference type="Proteomes" id="UP000014136"/>
    </source>
</evidence>
<gene>
    <name evidence="2" type="ORF">OMQ_00509</name>
</gene>
<accession>S0NW10</accession>
<dbReference type="EMBL" id="AHYT01000002">
    <property type="protein sequence ID" value="EOT29819.1"/>
    <property type="molecule type" value="Genomic_DNA"/>
</dbReference>
<dbReference type="HOGENOM" id="CLU_044973_5_1_9"/>
<dbReference type="RefSeq" id="WP_016174317.1">
    <property type="nucleotide sequence ID" value="NZ_KE136389.1"/>
</dbReference>
<dbReference type="Proteomes" id="UP000014136">
    <property type="component" value="Unassembled WGS sequence"/>
</dbReference>
<dbReference type="GO" id="GO:0016052">
    <property type="term" value="P:carbohydrate catabolic process"/>
    <property type="evidence" value="ECO:0007669"/>
    <property type="project" value="TreeGrafter"/>
</dbReference>
<dbReference type="PANTHER" id="PTHR34135:SF1">
    <property type="entry name" value="GLYCOSYL HYDROLASE FAMILY 25"/>
    <property type="match status" value="1"/>
</dbReference>
<dbReference type="Gene3D" id="2.30.30.40">
    <property type="entry name" value="SH3 Domains"/>
    <property type="match status" value="1"/>
</dbReference>
<comment type="similarity">
    <text evidence="1">Belongs to the glycosyl hydrolase 25 family.</text>
</comment>
<dbReference type="AlphaFoldDB" id="S0NW10"/>
<dbReference type="Gene3D" id="3.20.20.80">
    <property type="entry name" value="Glycosidases"/>
    <property type="match status" value="1"/>
</dbReference>